<dbReference type="GO" id="GO:0006878">
    <property type="term" value="P:intracellular copper ion homeostasis"/>
    <property type="evidence" value="ECO:0007669"/>
    <property type="project" value="TreeGrafter"/>
</dbReference>
<protein>
    <submittedName>
        <fullName evidence="9">Copper-fist-domain-containing protein</fullName>
    </submittedName>
</protein>
<keyword evidence="7" id="KW-0539">Nucleus</keyword>
<evidence type="ECO:0000256" key="4">
    <source>
        <dbReference type="ARBA" id="ARBA00023008"/>
    </source>
</evidence>
<keyword evidence="3" id="KW-0862">Zinc</keyword>
<comment type="subcellular location">
    <subcellularLocation>
        <location evidence="1">Nucleus</location>
    </subcellularLocation>
</comment>
<dbReference type="GO" id="GO:0006879">
    <property type="term" value="P:intracellular iron ion homeostasis"/>
    <property type="evidence" value="ECO:0007669"/>
    <property type="project" value="TreeGrafter"/>
</dbReference>
<organism evidence="9 10">
    <name type="scientific">Gigaspora margarita</name>
    <dbReference type="NCBI Taxonomy" id="4874"/>
    <lineage>
        <taxon>Eukaryota</taxon>
        <taxon>Fungi</taxon>
        <taxon>Fungi incertae sedis</taxon>
        <taxon>Mucoromycota</taxon>
        <taxon>Glomeromycotina</taxon>
        <taxon>Glomeromycetes</taxon>
        <taxon>Diversisporales</taxon>
        <taxon>Gigasporaceae</taxon>
        <taxon>Gigaspora</taxon>
    </lineage>
</organism>
<evidence type="ECO:0000259" key="8">
    <source>
        <dbReference type="PROSITE" id="PS50073"/>
    </source>
</evidence>
<evidence type="ECO:0000256" key="5">
    <source>
        <dbReference type="ARBA" id="ARBA00023015"/>
    </source>
</evidence>
<evidence type="ECO:0000256" key="6">
    <source>
        <dbReference type="ARBA" id="ARBA00023163"/>
    </source>
</evidence>
<dbReference type="SMART" id="SM00412">
    <property type="entry name" value="Cu_FIST"/>
    <property type="match status" value="1"/>
</dbReference>
<comment type="caution">
    <text evidence="9">The sequence shown here is derived from an EMBL/GenBank/DDBJ whole genome shotgun (WGS) entry which is preliminary data.</text>
</comment>
<dbReference type="Pfam" id="PF00649">
    <property type="entry name" value="Copper-fist"/>
    <property type="match status" value="1"/>
</dbReference>
<dbReference type="FunFam" id="3.90.430.10:FF:000001">
    <property type="entry name" value="Copper fist DNA-binding protein"/>
    <property type="match status" value="1"/>
</dbReference>
<dbReference type="EMBL" id="WTPW01001545">
    <property type="protein sequence ID" value="KAF0429395.1"/>
    <property type="molecule type" value="Genomic_DNA"/>
</dbReference>
<evidence type="ECO:0000256" key="7">
    <source>
        <dbReference type="ARBA" id="ARBA00023242"/>
    </source>
</evidence>
<name>A0A8H3XAQ0_GIGMA</name>
<dbReference type="PRINTS" id="PR00617">
    <property type="entry name" value="COPPERFIST"/>
</dbReference>
<dbReference type="OrthoDB" id="5600085at2759"/>
<proteinExistence type="predicted"/>
<dbReference type="PROSITE" id="PS50073">
    <property type="entry name" value="COPPER_FIST_2"/>
    <property type="match status" value="1"/>
</dbReference>
<keyword evidence="5" id="KW-0805">Transcription regulation</keyword>
<evidence type="ECO:0000256" key="2">
    <source>
        <dbReference type="ARBA" id="ARBA00022723"/>
    </source>
</evidence>
<dbReference type="PROSITE" id="PS01119">
    <property type="entry name" value="COPPER_FIST_1"/>
    <property type="match status" value="1"/>
</dbReference>
<dbReference type="InterPro" id="IPR036395">
    <property type="entry name" value="Cu_fist_DNA-bd_dom_sf"/>
</dbReference>
<sequence>MVFVNGVKYACATCIKGHRSSSCNHQDRQLIEIKRKGRPITQCDHCRELRKTHKIHVKCNCKERATNMSTSLDDTSFSNTVDELLNPCQCTTGAKCVCYDPVDDDSSLIENNYSTTHGDSATNSLPSIPSYNQPVVPKKPENCNQPIVPLVFGYRDSSAVFTRSSQSCPSAMASGSCCSTSATESVCRCGTGCNCEGCGTHSLTITPMRPVKNCCSNDSRVVSQYENEIDNDETLMERDVTSVEALLNPCKCLSGSECICCRPIEYIDFNSTSFETSSFTGYQTTMLECKCGAGCQCRGCEKSC</sequence>
<dbReference type="GO" id="GO:0005507">
    <property type="term" value="F:copper ion binding"/>
    <property type="evidence" value="ECO:0007669"/>
    <property type="project" value="InterPro"/>
</dbReference>
<dbReference type="Proteomes" id="UP000439903">
    <property type="component" value="Unassembled WGS sequence"/>
</dbReference>
<evidence type="ECO:0000313" key="9">
    <source>
        <dbReference type="EMBL" id="KAF0429395.1"/>
    </source>
</evidence>
<evidence type="ECO:0000256" key="3">
    <source>
        <dbReference type="ARBA" id="ARBA00022833"/>
    </source>
</evidence>
<accession>A0A8H3XAQ0</accession>
<keyword evidence="4" id="KW-0186">Copper</keyword>
<dbReference type="AlphaFoldDB" id="A0A8H3XAQ0"/>
<keyword evidence="10" id="KW-1185">Reference proteome</keyword>
<evidence type="ECO:0000256" key="1">
    <source>
        <dbReference type="ARBA" id="ARBA00004123"/>
    </source>
</evidence>
<dbReference type="PANTHER" id="PTHR28088">
    <property type="entry name" value="TRANSCRIPTIONAL ACTIVATOR HAA1-RELATED"/>
    <property type="match status" value="1"/>
</dbReference>
<keyword evidence="6" id="KW-0804">Transcription</keyword>
<dbReference type="GO" id="GO:0045944">
    <property type="term" value="P:positive regulation of transcription by RNA polymerase II"/>
    <property type="evidence" value="ECO:0007669"/>
    <property type="project" value="TreeGrafter"/>
</dbReference>
<feature type="domain" description="Copper-fist" evidence="8">
    <location>
        <begin position="1"/>
        <end position="40"/>
    </location>
</feature>
<keyword evidence="2" id="KW-0479">Metal-binding</keyword>
<dbReference type="InterPro" id="IPR051763">
    <property type="entry name" value="Copper_Homeo_Regul"/>
</dbReference>
<gene>
    <name evidence="9" type="ORF">F8M41_005694</name>
</gene>
<reference evidence="9 10" key="1">
    <citation type="journal article" date="2019" name="Environ. Microbiol.">
        <title>At the nexus of three kingdoms: the genome of the mycorrhizal fungus Gigaspora margarita provides insights into plant, endobacterial and fungal interactions.</title>
        <authorList>
            <person name="Venice F."/>
            <person name="Ghignone S."/>
            <person name="Salvioli di Fossalunga A."/>
            <person name="Amselem J."/>
            <person name="Novero M."/>
            <person name="Xianan X."/>
            <person name="Sedzielewska Toro K."/>
            <person name="Morin E."/>
            <person name="Lipzen A."/>
            <person name="Grigoriev I.V."/>
            <person name="Henrissat B."/>
            <person name="Martin F.M."/>
            <person name="Bonfante P."/>
        </authorList>
    </citation>
    <scope>NUCLEOTIDE SEQUENCE [LARGE SCALE GENOMIC DNA]</scope>
    <source>
        <strain evidence="9 10">BEG34</strain>
    </source>
</reference>
<dbReference type="InterPro" id="IPR001083">
    <property type="entry name" value="Cu_fist_DNA-bd_dom"/>
</dbReference>
<evidence type="ECO:0000313" key="10">
    <source>
        <dbReference type="Proteomes" id="UP000439903"/>
    </source>
</evidence>
<dbReference type="PANTHER" id="PTHR28088:SF5">
    <property type="entry name" value="TRANSCRIPTIONAL ACTIVATOR HAA1-RELATED"/>
    <property type="match status" value="1"/>
</dbReference>
<dbReference type="GO" id="GO:0005634">
    <property type="term" value="C:nucleus"/>
    <property type="evidence" value="ECO:0007669"/>
    <property type="project" value="UniProtKB-SubCell"/>
</dbReference>
<dbReference type="SMART" id="SM01090">
    <property type="entry name" value="Copper-fist"/>
    <property type="match status" value="1"/>
</dbReference>
<dbReference type="GO" id="GO:0000978">
    <property type="term" value="F:RNA polymerase II cis-regulatory region sequence-specific DNA binding"/>
    <property type="evidence" value="ECO:0007669"/>
    <property type="project" value="TreeGrafter"/>
</dbReference>
<dbReference type="Gene3D" id="3.90.430.10">
    <property type="entry name" value="Copper fist DNA-binding domain"/>
    <property type="match status" value="1"/>
</dbReference>
<dbReference type="SUPFAM" id="SSF57879">
    <property type="entry name" value="Zinc domain conserved in yeast copper-regulated transcription factors"/>
    <property type="match status" value="1"/>
</dbReference>
<dbReference type="GO" id="GO:0000981">
    <property type="term" value="F:DNA-binding transcription factor activity, RNA polymerase II-specific"/>
    <property type="evidence" value="ECO:0007669"/>
    <property type="project" value="TreeGrafter"/>
</dbReference>